<organism evidence="2 3">
    <name type="scientific">Heterodera trifolii</name>
    <dbReference type="NCBI Taxonomy" id="157864"/>
    <lineage>
        <taxon>Eukaryota</taxon>
        <taxon>Metazoa</taxon>
        <taxon>Ecdysozoa</taxon>
        <taxon>Nematoda</taxon>
        <taxon>Chromadorea</taxon>
        <taxon>Rhabditida</taxon>
        <taxon>Tylenchina</taxon>
        <taxon>Tylenchomorpha</taxon>
        <taxon>Tylenchoidea</taxon>
        <taxon>Heteroderidae</taxon>
        <taxon>Heteroderinae</taxon>
        <taxon>Heterodera</taxon>
    </lineage>
</organism>
<feature type="region of interest" description="Disordered" evidence="1">
    <location>
        <begin position="154"/>
        <end position="177"/>
    </location>
</feature>
<gene>
    <name evidence="2" type="ORF">niasHT_022728</name>
</gene>
<reference evidence="2 3" key="1">
    <citation type="submission" date="2024-10" db="EMBL/GenBank/DDBJ databases">
        <authorList>
            <person name="Kim D."/>
        </authorList>
    </citation>
    <scope>NUCLEOTIDE SEQUENCE [LARGE SCALE GENOMIC DNA]</scope>
    <source>
        <strain evidence="2">BH-2024</strain>
    </source>
</reference>
<accession>A0ABD2KMV6</accession>
<proteinExistence type="predicted"/>
<sequence length="270" mass="31675">MNKLFGKRHSASIQNRVCQRKVTDFDFKLINQPKGFKSFLQNLNLFFIDRYECLMASKTEGEDFRQFINRHKRLLNDFKFTSLKEEHFKVLMLLTALKSPKDATLRQRILSKLGADGDNVKYDEIVQDCINFMTTISEAKLIENSAANRSINAVKPKWHKTEKGGRPNSKQGQSSSAPAQQCWRCGWTNHSHWECTAQVSEMPKMLPKWTFGRPMRQSAGMETEKQIANSKKENWKFTNWNRHESELRFAFQNQRGGRWQKHQIRTQQRG</sequence>
<dbReference type="EMBL" id="JBICBT010000717">
    <property type="protein sequence ID" value="KAL3104280.1"/>
    <property type="molecule type" value="Genomic_DNA"/>
</dbReference>
<evidence type="ECO:0000313" key="2">
    <source>
        <dbReference type="EMBL" id="KAL3104280.1"/>
    </source>
</evidence>
<protein>
    <submittedName>
        <fullName evidence="2">Uncharacterized protein</fullName>
    </submittedName>
</protein>
<comment type="caution">
    <text evidence="2">The sequence shown here is derived from an EMBL/GenBank/DDBJ whole genome shotgun (WGS) entry which is preliminary data.</text>
</comment>
<name>A0ABD2KMV6_9BILA</name>
<evidence type="ECO:0000256" key="1">
    <source>
        <dbReference type="SAM" id="MobiDB-lite"/>
    </source>
</evidence>
<dbReference type="AlphaFoldDB" id="A0ABD2KMV6"/>
<dbReference type="Proteomes" id="UP001620626">
    <property type="component" value="Unassembled WGS sequence"/>
</dbReference>
<evidence type="ECO:0000313" key="3">
    <source>
        <dbReference type="Proteomes" id="UP001620626"/>
    </source>
</evidence>
<feature type="compositionally biased region" description="Polar residues" evidence="1">
    <location>
        <begin position="168"/>
        <end position="177"/>
    </location>
</feature>
<keyword evidence="3" id="KW-1185">Reference proteome</keyword>